<protein>
    <submittedName>
        <fullName evidence="1">Uncharacterized protein</fullName>
    </submittedName>
</protein>
<reference evidence="1" key="2">
    <citation type="submission" date="2020-05" db="UniProtKB">
        <authorList>
            <consortium name="EnsemblMetazoa"/>
        </authorList>
    </citation>
    <scope>IDENTIFICATION</scope>
    <source>
        <strain evidence="1">IAEA</strain>
    </source>
</reference>
<evidence type="ECO:0000313" key="2">
    <source>
        <dbReference type="Proteomes" id="UP000092445"/>
    </source>
</evidence>
<name>A0A1A9Z581_GLOPL</name>
<proteinExistence type="predicted"/>
<dbReference type="AlphaFoldDB" id="A0A1A9Z581"/>
<dbReference type="Proteomes" id="UP000092445">
    <property type="component" value="Unassembled WGS sequence"/>
</dbReference>
<organism evidence="1 2">
    <name type="scientific">Glossina pallidipes</name>
    <name type="common">Tsetse fly</name>
    <dbReference type="NCBI Taxonomy" id="7398"/>
    <lineage>
        <taxon>Eukaryota</taxon>
        <taxon>Metazoa</taxon>
        <taxon>Ecdysozoa</taxon>
        <taxon>Arthropoda</taxon>
        <taxon>Hexapoda</taxon>
        <taxon>Insecta</taxon>
        <taxon>Pterygota</taxon>
        <taxon>Neoptera</taxon>
        <taxon>Endopterygota</taxon>
        <taxon>Diptera</taxon>
        <taxon>Brachycera</taxon>
        <taxon>Muscomorpha</taxon>
        <taxon>Hippoboscoidea</taxon>
        <taxon>Glossinidae</taxon>
        <taxon>Glossina</taxon>
    </lineage>
</organism>
<reference evidence="2" key="1">
    <citation type="submission" date="2014-03" db="EMBL/GenBank/DDBJ databases">
        <authorList>
            <person name="Aksoy S."/>
            <person name="Warren W."/>
            <person name="Wilson R.K."/>
        </authorList>
    </citation>
    <scope>NUCLEOTIDE SEQUENCE [LARGE SCALE GENOMIC DNA]</scope>
    <source>
        <strain evidence="2">IAEA</strain>
    </source>
</reference>
<evidence type="ECO:0000313" key="1">
    <source>
        <dbReference type="EnsemblMetazoa" id="GPAI004279-PA"/>
    </source>
</evidence>
<sequence>MSLSKFVSLDCEYEQCRTVVREKETESLEVSTVHADQQCIYKLRGVGSYLYAIPRPAYYIIGARAFLGIVFFWISLTPMSSAEVTNVVQPAVTSSTDPIPRLYFRNKFVCIAWLIVSLLKYRMDITLSFLATIHPPVSKNGNDKRTGERSNMETVASISLSGKLGKTRFFDRDTLELRYAGISEGSSESNVVGQTHGQVQNMSDCKVELQSIAESKASMEDRENLSLTTTMFN</sequence>
<dbReference type="VEuPathDB" id="VectorBase:GPAI004279"/>
<keyword evidence="2" id="KW-1185">Reference proteome</keyword>
<dbReference type="EnsemblMetazoa" id="GPAI004279-RA">
    <property type="protein sequence ID" value="GPAI004279-PA"/>
    <property type="gene ID" value="GPAI004279"/>
</dbReference>
<accession>A0A1A9Z581</accession>